<dbReference type="GO" id="GO:0004553">
    <property type="term" value="F:hydrolase activity, hydrolyzing O-glycosyl compounds"/>
    <property type="evidence" value="ECO:0007669"/>
    <property type="project" value="InterPro"/>
</dbReference>
<dbReference type="Gene3D" id="1.25.20.10">
    <property type="entry name" value="Bacterial muramidases"/>
    <property type="match status" value="1"/>
</dbReference>
<protein>
    <submittedName>
        <fullName evidence="5">Transglycosylase SLT domain-containing protein</fullName>
    </submittedName>
</protein>
<evidence type="ECO:0000313" key="5">
    <source>
        <dbReference type="EMBL" id="NNM75207.1"/>
    </source>
</evidence>
<comment type="similarity">
    <text evidence="1">Belongs to the transglycosylase Slt family.</text>
</comment>
<dbReference type="GO" id="GO:0000270">
    <property type="term" value="P:peptidoglycan metabolic process"/>
    <property type="evidence" value="ECO:0007669"/>
    <property type="project" value="InterPro"/>
</dbReference>
<evidence type="ECO:0000259" key="4">
    <source>
        <dbReference type="Pfam" id="PF01464"/>
    </source>
</evidence>
<dbReference type="SUPFAM" id="SSF48435">
    <property type="entry name" value="Bacterial muramidases"/>
    <property type="match status" value="1"/>
</dbReference>
<feature type="domain" description="Transglycosylase SLT" evidence="4">
    <location>
        <begin position="578"/>
        <end position="679"/>
    </location>
</feature>
<dbReference type="InterPro" id="IPR008258">
    <property type="entry name" value="Transglycosylase_SLT_dom_1"/>
</dbReference>
<dbReference type="Gene3D" id="1.10.530.10">
    <property type="match status" value="1"/>
</dbReference>
<dbReference type="EMBL" id="JABEPP010000007">
    <property type="protein sequence ID" value="NNM75207.1"/>
    <property type="molecule type" value="Genomic_DNA"/>
</dbReference>
<dbReference type="Proteomes" id="UP000564885">
    <property type="component" value="Unassembled WGS sequence"/>
</dbReference>
<evidence type="ECO:0000256" key="1">
    <source>
        <dbReference type="ARBA" id="ARBA00007734"/>
    </source>
</evidence>
<evidence type="ECO:0000256" key="3">
    <source>
        <dbReference type="ARBA" id="ARBA00022729"/>
    </source>
</evidence>
<accession>A0A849IGZ1</accession>
<dbReference type="InterPro" id="IPR000189">
    <property type="entry name" value="Transglyc_AS"/>
</dbReference>
<evidence type="ECO:0000256" key="2">
    <source>
        <dbReference type="ARBA" id="ARBA00009387"/>
    </source>
</evidence>
<dbReference type="InterPro" id="IPR023346">
    <property type="entry name" value="Lysozyme-like_dom_sf"/>
</dbReference>
<dbReference type="GO" id="GO:0008933">
    <property type="term" value="F:peptidoglycan lytic transglycosylase activity"/>
    <property type="evidence" value="ECO:0007669"/>
    <property type="project" value="InterPro"/>
</dbReference>
<dbReference type="Pfam" id="PF01464">
    <property type="entry name" value="SLT"/>
    <property type="match status" value="1"/>
</dbReference>
<gene>
    <name evidence="5" type="ORF">HJG44_22865</name>
</gene>
<reference evidence="5 6" key="1">
    <citation type="submission" date="2020-04" db="EMBL/GenBank/DDBJ databases">
        <title>Enterovirga sp. isolate from soil.</title>
        <authorList>
            <person name="Chea S."/>
            <person name="Kim D.-U."/>
        </authorList>
    </citation>
    <scope>NUCLEOTIDE SEQUENCE [LARGE SCALE GENOMIC DNA]</scope>
    <source>
        <strain evidence="5 6">DB1703</strain>
    </source>
</reference>
<dbReference type="PROSITE" id="PS00922">
    <property type="entry name" value="TRANSGLYCOSYLASE"/>
    <property type="match status" value="1"/>
</dbReference>
<dbReference type="AlphaFoldDB" id="A0A849IGZ1"/>
<keyword evidence="3" id="KW-0732">Signal</keyword>
<name>A0A849IGZ1_9HYPH</name>
<sequence length="736" mass="79006">MIRMRASPQGRTTVPGLALAAPGALAASLWLGGVTGLEAQKGKAPAEMPPPRPVVALADTAVPASVTGSAVTGPAATGSLPVPVPAARPDSVGAAPPVMPDGSAPEISAVRDAIGAYRKGDLAAGDRIRARLEGGIGTLLDWAAIRFGGAAVDFDRLAAFLKQNPDWPGTTWARRRAEDLLIAERRPPEFVRAFFSRERPQSAAGKVALAQAFMADGLKEDAAALVREAWRNDNFGRELESRILNDFSELLTTADHRFRMERLLFKESYEAAKRAADYAGKGFDTLVKARAAVAAKAGNAGKLLDAVPPALRADTSYIFSRVQFLRRADKAPEAARLLAEVSRDPDILVDGDEWWTERRLVARKLLDSGDAKAAYEVASLHGAEASEKRIEAEFHSGWIALRFLNDPRAAARHFSRAGAIAATPISVARAAYWRGRAAEAAGDATLAREFYAKAAEQGITYYGQLASGKLGLSQVALKPGLDPQSEERVRAAKSPAAEAVATLYAAGLRDVAVPLIVDIARRSPNVAEIDAVGDLALAHRDARALLVLGKAATQRGLPLDEHAFPTIGIPSFEPVGDRVEPAMVHAIARQESMFEPAAQSPVGARGLMQLMPATAKATARKVGLEFDLTRLVDATYNAQLGAAHLGELMEYWKGSYILTFASYNAGPGNVRKWIEAYGDPRRPEVDAIDWVERIPFSETRNYVQRVMENLQVYRRRLGSQSALLMESDLKRGAGAP</sequence>
<dbReference type="CDD" id="cd13401">
    <property type="entry name" value="Slt70-like"/>
    <property type="match status" value="1"/>
</dbReference>
<proteinExistence type="inferred from homology"/>
<dbReference type="SUPFAM" id="SSF53955">
    <property type="entry name" value="Lysozyme-like"/>
    <property type="match status" value="1"/>
</dbReference>
<dbReference type="GO" id="GO:0042597">
    <property type="term" value="C:periplasmic space"/>
    <property type="evidence" value="ECO:0007669"/>
    <property type="project" value="InterPro"/>
</dbReference>
<dbReference type="PANTHER" id="PTHR37423:SF2">
    <property type="entry name" value="MEMBRANE-BOUND LYTIC MUREIN TRANSGLYCOSYLASE C"/>
    <property type="match status" value="1"/>
</dbReference>
<comment type="similarity">
    <text evidence="2">Belongs to the virb1 family.</text>
</comment>
<dbReference type="InterPro" id="IPR008939">
    <property type="entry name" value="Lytic_TGlycosylase_superhlx_U"/>
</dbReference>
<evidence type="ECO:0000313" key="6">
    <source>
        <dbReference type="Proteomes" id="UP000564885"/>
    </source>
</evidence>
<dbReference type="PANTHER" id="PTHR37423">
    <property type="entry name" value="SOLUBLE LYTIC MUREIN TRANSGLYCOSYLASE-RELATED"/>
    <property type="match status" value="1"/>
</dbReference>
<dbReference type="GO" id="GO:0016020">
    <property type="term" value="C:membrane"/>
    <property type="evidence" value="ECO:0007669"/>
    <property type="project" value="InterPro"/>
</dbReference>
<comment type="caution">
    <text evidence="5">The sequence shown here is derived from an EMBL/GenBank/DDBJ whole genome shotgun (WGS) entry which is preliminary data.</text>
</comment>
<keyword evidence="6" id="KW-1185">Reference proteome</keyword>
<organism evidence="5 6">
    <name type="scientific">Enterovirga aerilata</name>
    <dbReference type="NCBI Taxonomy" id="2730920"/>
    <lineage>
        <taxon>Bacteria</taxon>
        <taxon>Pseudomonadati</taxon>
        <taxon>Pseudomonadota</taxon>
        <taxon>Alphaproteobacteria</taxon>
        <taxon>Hyphomicrobiales</taxon>
        <taxon>Methylobacteriaceae</taxon>
        <taxon>Enterovirga</taxon>
    </lineage>
</organism>